<keyword evidence="5" id="KW-1185">Reference proteome</keyword>
<dbReference type="GO" id="GO:0007095">
    <property type="term" value="P:mitotic G2 DNA damage checkpoint signaling"/>
    <property type="evidence" value="ECO:0007669"/>
    <property type="project" value="TreeGrafter"/>
</dbReference>
<dbReference type="PROSITE" id="PS50172">
    <property type="entry name" value="BRCT"/>
    <property type="match status" value="3"/>
</dbReference>
<feature type="region of interest" description="Disordered" evidence="2">
    <location>
        <begin position="289"/>
        <end position="317"/>
    </location>
</feature>
<dbReference type="SMART" id="SM00292">
    <property type="entry name" value="BRCT"/>
    <property type="match status" value="4"/>
</dbReference>
<dbReference type="Gene3D" id="3.40.50.10190">
    <property type="entry name" value="BRCT domain"/>
    <property type="match status" value="4"/>
</dbReference>
<sequence length="844" mass="92182">MHAHRSLQLVAAGTSQMPLAGAILCCTSISPEQRTELGVIGAQMGAVIKLDLTSDVTHLVVGNINSAKYRYVAKSRDDVKVLDPQWLAALRNVWMEGGDVDVAALEEQYRLPTFYGLKICLTGFDDPEQRRLIQDTVSQNGGEYHGDLTKSVSHLIAASPAGKKYEHAITWGLKVVTWEWFQQSVERGMVLDEELYNPTMPVEDRGKGAWERRENASPVLGKRIRDISHPDPINPLRRKLRRSASTRLGTQSDALWAGITAGSFEQKKTTSDDWTETSIAKPELLPADAASTAQASATHADADSTEDPASRSRRPFVDDDDGIFANRLAFPYGFDQKKTKILCDHLEGNGAAVVLQSSELSNFAPDDLTGGFLVVPHDTPMDLTVLPEEAGKLSLVTNWWVERCVHAKRLVDPAENVLCRPFNKLNISGFPDLTINVTGFSGIELLQVTRAVALFGATYDDFLSPKITVLVCNTRTPNPDKLNFATEKSIPAVHAAWLWECIRSGHKQPYDTYLLTPAKPQLQRPRPKPKPKSRASLPEVPTAPLSEEDSLKLQTKIRNGKAAPKTLGGPRRPGALELSISGPPTPTSTTGSSSNSTANTNHTGENGNNELHMAGDGTSSLPLQDINPSVNSPHRPSTSTTHHTEEDNVPTKPAPAPRQTRRTRQPTPDSFETDPPSLAPADDNVEPSVVAEEDPKPQETNYSDMMSKLLANRKTSTPGDNEEEKARRKRRPLGRAQSSRSNASTADDLSLKHNSTGETDTAEGRTVIEEEEQRKAEPEPFNITQASQELGWDSPGAQRARENMIRAMGGKIKEKKSNVEAAGVVADKTDVAAVGGRATRRRKG</sequence>
<dbReference type="CDD" id="cd18433">
    <property type="entry name" value="BRCT_Rad4_rpt3"/>
    <property type="match status" value="1"/>
</dbReference>
<dbReference type="CDD" id="cd17723">
    <property type="entry name" value="BRCT_Rad4_rpt4"/>
    <property type="match status" value="1"/>
</dbReference>
<evidence type="ECO:0000313" key="4">
    <source>
        <dbReference type="EMBL" id="PVH95253.1"/>
    </source>
</evidence>
<dbReference type="InterPro" id="IPR059215">
    <property type="entry name" value="BRCT2_TopBP1-like"/>
</dbReference>
<dbReference type="Proteomes" id="UP000244855">
    <property type="component" value="Unassembled WGS sequence"/>
</dbReference>
<dbReference type="GO" id="GO:0006270">
    <property type="term" value="P:DNA replication initiation"/>
    <property type="evidence" value="ECO:0007669"/>
    <property type="project" value="TreeGrafter"/>
</dbReference>
<proteinExistence type="predicted"/>
<name>A0A2V1DCG1_9PLEO</name>
<gene>
    <name evidence="4" type="ORF">DM02DRAFT_691108</name>
</gene>
<feature type="compositionally biased region" description="Low complexity" evidence="2">
    <location>
        <begin position="289"/>
        <end position="299"/>
    </location>
</feature>
<dbReference type="SUPFAM" id="SSF52113">
    <property type="entry name" value="BRCT domain"/>
    <property type="match status" value="3"/>
</dbReference>
<evidence type="ECO:0000313" key="5">
    <source>
        <dbReference type="Proteomes" id="UP000244855"/>
    </source>
</evidence>
<feature type="compositionally biased region" description="Polar residues" evidence="2">
    <location>
        <begin position="617"/>
        <end position="636"/>
    </location>
</feature>
<protein>
    <recommendedName>
        <fullName evidence="3">BRCT domain-containing protein</fullName>
    </recommendedName>
</protein>
<dbReference type="PANTHER" id="PTHR13561:SF20">
    <property type="entry name" value="DNA TOPOISOMERASE 2-BINDING PROTEIN 1"/>
    <property type="match status" value="1"/>
</dbReference>
<evidence type="ECO:0000259" key="3">
    <source>
        <dbReference type="PROSITE" id="PS50172"/>
    </source>
</evidence>
<dbReference type="AlphaFoldDB" id="A0A2V1DCG1"/>
<evidence type="ECO:0000256" key="1">
    <source>
        <dbReference type="ARBA" id="ARBA00022737"/>
    </source>
</evidence>
<dbReference type="GO" id="GO:0033314">
    <property type="term" value="P:mitotic DNA replication checkpoint signaling"/>
    <property type="evidence" value="ECO:0007669"/>
    <property type="project" value="TreeGrafter"/>
</dbReference>
<feature type="domain" description="BRCT" evidence="3">
    <location>
        <begin position="109"/>
        <end position="198"/>
    </location>
</feature>
<dbReference type="InterPro" id="IPR001357">
    <property type="entry name" value="BRCT_dom"/>
</dbReference>
<feature type="compositionally biased region" description="Polar residues" evidence="2">
    <location>
        <begin position="736"/>
        <end position="759"/>
    </location>
</feature>
<feature type="region of interest" description="Disordered" evidence="2">
    <location>
        <begin position="225"/>
        <end position="245"/>
    </location>
</feature>
<dbReference type="STRING" id="97972.A0A2V1DCG1"/>
<accession>A0A2V1DCG1</accession>
<dbReference type="OrthoDB" id="251770at2759"/>
<feature type="domain" description="BRCT" evidence="3">
    <location>
        <begin position="14"/>
        <end position="87"/>
    </location>
</feature>
<keyword evidence="1" id="KW-0677">Repeat</keyword>
<dbReference type="EMBL" id="KZ805502">
    <property type="protein sequence ID" value="PVH95253.1"/>
    <property type="molecule type" value="Genomic_DNA"/>
</dbReference>
<dbReference type="PANTHER" id="PTHR13561">
    <property type="entry name" value="DNA REPLICATION REGULATOR DPB11-RELATED"/>
    <property type="match status" value="1"/>
</dbReference>
<feature type="compositionally biased region" description="Basic and acidic residues" evidence="2">
    <location>
        <begin position="762"/>
        <end position="778"/>
    </location>
</feature>
<dbReference type="InterPro" id="IPR036420">
    <property type="entry name" value="BRCT_dom_sf"/>
</dbReference>
<dbReference type="CDD" id="cd17731">
    <property type="entry name" value="BRCT_TopBP1_rpt2_like"/>
    <property type="match status" value="1"/>
</dbReference>
<feature type="region of interest" description="Disordered" evidence="2">
    <location>
        <begin position="516"/>
        <end position="796"/>
    </location>
</feature>
<evidence type="ECO:0000256" key="2">
    <source>
        <dbReference type="SAM" id="MobiDB-lite"/>
    </source>
</evidence>
<feature type="domain" description="BRCT" evidence="3">
    <location>
        <begin position="430"/>
        <end position="515"/>
    </location>
</feature>
<organism evidence="4 5">
    <name type="scientific">Periconia macrospinosa</name>
    <dbReference type="NCBI Taxonomy" id="97972"/>
    <lineage>
        <taxon>Eukaryota</taxon>
        <taxon>Fungi</taxon>
        <taxon>Dikarya</taxon>
        <taxon>Ascomycota</taxon>
        <taxon>Pezizomycotina</taxon>
        <taxon>Dothideomycetes</taxon>
        <taxon>Pleosporomycetidae</taxon>
        <taxon>Pleosporales</taxon>
        <taxon>Massarineae</taxon>
        <taxon>Periconiaceae</taxon>
        <taxon>Periconia</taxon>
    </lineage>
</organism>
<feature type="compositionally biased region" description="Low complexity" evidence="2">
    <location>
        <begin position="579"/>
        <end position="612"/>
    </location>
</feature>
<dbReference type="Pfam" id="PF00533">
    <property type="entry name" value="BRCT"/>
    <property type="match status" value="1"/>
</dbReference>
<reference evidence="4 5" key="1">
    <citation type="journal article" date="2018" name="Sci. Rep.">
        <title>Comparative genomics provides insights into the lifestyle and reveals functional heterogeneity of dark septate endophytic fungi.</title>
        <authorList>
            <person name="Knapp D.G."/>
            <person name="Nemeth J.B."/>
            <person name="Barry K."/>
            <person name="Hainaut M."/>
            <person name="Henrissat B."/>
            <person name="Johnson J."/>
            <person name="Kuo A."/>
            <person name="Lim J.H.P."/>
            <person name="Lipzen A."/>
            <person name="Nolan M."/>
            <person name="Ohm R.A."/>
            <person name="Tamas L."/>
            <person name="Grigoriev I.V."/>
            <person name="Spatafora J.W."/>
            <person name="Nagy L.G."/>
            <person name="Kovacs G.M."/>
        </authorList>
    </citation>
    <scope>NUCLEOTIDE SEQUENCE [LARGE SCALE GENOMIC DNA]</scope>
    <source>
        <strain evidence="4 5">DSE2036</strain>
    </source>
</reference>
<dbReference type="Pfam" id="PF12738">
    <property type="entry name" value="PTCB-BRCT"/>
    <property type="match status" value="2"/>
</dbReference>